<feature type="region of interest" description="Disordered" evidence="1">
    <location>
        <begin position="19"/>
        <end position="38"/>
    </location>
</feature>
<gene>
    <name evidence="2" type="ORF">BOX15_Mlig010932g1</name>
</gene>
<comment type="caution">
    <text evidence="2">The sequence shown here is derived from an EMBL/GenBank/DDBJ whole genome shotgun (WGS) entry which is preliminary data.</text>
</comment>
<proteinExistence type="predicted"/>
<protein>
    <submittedName>
        <fullName evidence="2">Uncharacterized protein</fullName>
    </submittedName>
</protein>
<keyword evidence="3" id="KW-1185">Reference proteome</keyword>
<organism evidence="2 3">
    <name type="scientific">Macrostomum lignano</name>
    <dbReference type="NCBI Taxonomy" id="282301"/>
    <lineage>
        <taxon>Eukaryota</taxon>
        <taxon>Metazoa</taxon>
        <taxon>Spiralia</taxon>
        <taxon>Lophotrochozoa</taxon>
        <taxon>Platyhelminthes</taxon>
        <taxon>Rhabditophora</taxon>
        <taxon>Macrostomorpha</taxon>
        <taxon>Macrostomida</taxon>
        <taxon>Macrostomidae</taxon>
        <taxon>Macrostomum</taxon>
    </lineage>
</organism>
<reference evidence="2 3" key="1">
    <citation type="submission" date="2017-06" db="EMBL/GenBank/DDBJ databases">
        <title>A platform for efficient transgenesis in Macrostomum lignano, a flatworm model organism for stem cell research.</title>
        <authorList>
            <person name="Berezikov E."/>
        </authorList>
    </citation>
    <scope>NUCLEOTIDE SEQUENCE [LARGE SCALE GENOMIC DNA]</scope>
    <source>
        <strain evidence="2">DV1</strain>
        <tissue evidence="2">Whole organism</tissue>
    </source>
</reference>
<evidence type="ECO:0000256" key="1">
    <source>
        <dbReference type="SAM" id="MobiDB-lite"/>
    </source>
</evidence>
<dbReference type="AlphaFoldDB" id="A0A267GWF9"/>
<dbReference type="EMBL" id="NIVC01000143">
    <property type="protein sequence ID" value="PAA89642.1"/>
    <property type="molecule type" value="Genomic_DNA"/>
</dbReference>
<evidence type="ECO:0000313" key="2">
    <source>
        <dbReference type="EMBL" id="PAA89642.1"/>
    </source>
</evidence>
<feature type="non-terminal residue" evidence="2">
    <location>
        <position position="1"/>
    </location>
</feature>
<dbReference type="Proteomes" id="UP000215902">
    <property type="component" value="Unassembled WGS sequence"/>
</dbReference>
<name>A0A267GWF9_9PLAT</name>
<accession>A0A267GWF9</accession>
<sequence length="166" mass="18971">TDELVKRYSFSASSSYNSTVAQTTMKQQQQQKKSPKDEADRTLDLVCLLDAHLRASGLKREVSRYIVSELNNCSELKARIHEQTKLRMQMLDVESDSVAERNHLVRDIFEAVRPLVPDRIQLHAAEMVKPAATELLKKRRLGAETGLQRVIDQRLSSTRSNSFPEF</sequence>
<evidence type="ECO:0000313" key="3">
    <source>
        <dbReference type="Proteomes" id="UP000215902"/>
    </source>
</evidence>